<accession>A0A816I188</accession>
<evidence type="ECO:0000259" key="2">
    <source>
        <dbReference type="Pfam" id="PF14214"/>
    </source>
</evidence>
<reference evidence="3" key="1">
    <citation type="submission" date="2021-01" db="EMBL/GenBank/DDBJ databases">
        <authorList>
            <consortium name="Genoscope - CEA"/>
            <person name="William W."/>
        </authorList>
    </citation>
    <scope>NUCLEOTIDE SEQUENCE</scope>
</reference>
<dbReference type="AlphaFoldDB" id="A0A816I188"/>
<evidence type="ECO:0000313" key="3">
    <source>
        <dbReference type="EMBL" id="CAF1699385.1"/>
    </source>
</evidence>
<dbReference type="Pfam" id="PF14214">
    <property type="entry name" value="Helitron_like_N"/>
    <property type="match status" value="1"/>
</dbReference>
<feature type="compositionally biased region" description="Basic and acidic residues" evidence="1">
    <location>
        <begin position="9"/>
        <end position="18"/>
    </location>
</feature>
<dbReference type="PANTHER" id="PTHR45786:SF66">
    <property type="entry name" value="HOOK MOTIF PROTEIN, PUTATIVE-RELATED"/>
    <property type="match status" value="1"/>
</dbReference>
<dbReference type="Proteomes" id="UP001295469">
    <property type="component" value="Chromosome C03"/>
</dbReference>
<feature type="region of interest" description="Disordered" evidence="1">
    <location>
        <begin position="1"/>
        <end position="37"/>
    </location>
</feature>
<dbReference type="PANTHER" id="PTHR45786">
    <property type="entry name" value="DNA BINDING PROTEIN-LIKE"/>
    <property type="match status" value="1"/>
</dbReference>
<proteinExistence type="predicted"/>
<feature type="compositionally biased region" description="Low complexity" evidence="1">
    <location>
        <begin position="167"/>
        <end position="209"/>
    </location>
</feature>
<evidence type="ECO:0000256" key="1">
    <source>
        <dbReference type="SAM" id="MobiDB-lite"/>
    </source>
</evidence>
<feature type="compositionally biased region" description="Polar residues" evidence="1">
    <location>
        <begin position="152"/>
        <end position="166"/>
    </location>
</feature>
<feature type="region of interest" description="Disordered" evidence="1">
    <location>
        <begin position="152"/>
        <end position="235"/>
    </location>
</feature>
<name>A0A816I188_BRANA</name>
<organism evidence="3">
    <name type="scientific">Brassica napus</name>
    <name type="common">Rape</name>
    <dbReference type="NCBI Taxonomy" id="3708"/>
    <lineage>
        <taxon>Eukaryota</taxon>
        <taxon>Viridiplantae</taxon>
        <taxon>Streptophyta</taxon>
        <taxon>Embryophyta</taxon>
        <taxon>Tracheophyta</taxon>
        <taxon>Spermatophyta</taxon>
        <taxon>Magnoliopsida</taxon>
        <taxon>eudicotyledons</taxon>
        <taxon>Gunneridae</taxon>
        <taxon>Pentapetalae</taxon>
        <taxon>rosids</taxon>
        <taxon>malvids</taxon>
        <taxon>Brassicales</taxon>
        <taxon>Brassicaceae</taxon>
        <taxon>Brassiceae</taxon>
        <taxon>Brassica</taxon>
    </lineage>
</organism>
<protein>
    <submittedName>
        <fullName evidence="3">(rape) hypothetical protein</fullName>
    </submittedName>
</protein>
<sequence length="740" mass="84781">MNRNKHKAGKENISDIRPPKRRKLDTKSSIKSPEMVQPEETRAMLGEITNQAYNEQRDARTKRFNILRQKRKFSETNPTPTKPKQLNIQPSILLSAASESSENHCIIESHIATANIGNPPKKRIQRHQERIYEGFKFTAKATTQPVSSFFKNNSRGTSSVSQCTVDTTQPTLTRPTRQFPCKLSSQRTTPQPSSQNRWSGKSIISSVDSDSSDCSEDYWANTSDEDHNHDILSDTDTDDEQIDIVQRRAVTNQVFERFARAFGDSLTKVKPRSTASVVSAKKEEEYKDDGDLENECPKCGALFWFNERIGKTRKTRKPTFTMCCLNGKIKLPLLKEPPEYLMGLLTKDDVISKHFRDNIRPLNMMFSFTSLGGKIDNSTNRGRGPKIFKLHGENYHLIGSVKPKPGETAKFSQLYIHDTENKVQNRLSALSGNSERSKIRPDLVESIMNMLRGCNVHVKTFRNAMDRFNNESECQDVSLVLINDRQKDGRVYNLPTSSEVAALVVGDFQLNMDKRDIILEKNSGKLKRINELHPCYLPLQYPLIFPYGEDGFRLGIKNGFTGITKNKKANISMREFFAYRIQIRKVGSQALLLSRRLLQQFLVDAYTMIETQRLRYIRKNQSNLRSLNYSKFVAAANDGLSSLPIEGNRIIIPSSFTGGPRYMHQMYLDCMSICKYFGFPDLFITFTCNPKWPELIRYFEKYNLRSEDRPELCCRLFKVKLDKLLDDLTKKHLLGKTVSG</sequence>
<feature type="domain" description="Helitron helicase-like" evidence="2">
    <location>
        <begin position="576"/>
        <end position="738"/>
    </location>
</feature>
<dbReference type="EMBL" id="HG994367">
    <property type="protein sequence ID" value="CAF1699385.1"/>
    <property type="molecule type" value="Genomic_DNA"/>
</dbReference>
<dbReference type="InterPro" id="IPR025476">
    <property type="entry name" value="Helitron_helicase-like"/>
</dbReference>
<gene>
    <name evidence="3" type="ORF">DARMORV10_C03P18670.1</name>
</gene>